<feature type="region of interest" description="Disordered" evidence="1">
    <location>
        <begin position="74"/>
        <end position="98"/>
    </location>
</feature>
<name>R0JX76_ANAPL</name>
<feature type="compositionally biased region" description="Basic and acidic residues" evidence="1">
    <location>
        <begin position="74"/>
        <end position="83"/>
    </location>
</feature>
<organism evidence="2 3">
    <name type="scientific">Anas platyrhynchos</name>
    <name type="common">Mallard</name>
    <name type="synonym">Anas boschas</name>
    <dbReference type="NCBI Taxonomy" id="8839"/>
    <lineage>
        <taxon>Eukaryota</taxon>
        <taxon>Metazoa</taxon>
        <taxon>Chordata</taxon>
        <taxon>Craniata</taxon>
        <taxon>Vertebrata</taxon>
        <taxon>Euteleostomi</taxon>
        <taxon>Archelosauria</taxon>
        <taxon>Archosauria</taxon>
        <taxon>Dinosauria</taxon>
        <taxon>Saurischia</taxon>
        <taxon>Theropoda</taxon>
        <taxon>Coelurosauria</taxon>
        <taxon>Aves</taxon>
        <taxon>Neognathae</taxon>
        <taxon>Galloanserae</taxon>
        <taxon>Anseriformes</taxon>
        <taxon>Anatidae</taxon>
        <taxon>Anatinae</taxon>
        <taxon>Anas</taxon>
    </lineage>
</organism>
<accession>R0JX76</accession>
<feature type="compositionally biased region" description="Polar residues" evidence="1">
    <location>
        <begin position="85"/>
        <end position="94"/>
    </location>
</feature>
<dbReference type="Proteomes" id="UP000296049">
    <property type="component" value="Unassembled WGS sequence"/>
</dbReference>
<feature type="region of interest" description="Disordered" evidence="1">
    <location>
        <begin position="140"/>
        <end position="169"/>
    </location>
</feature>
<proteinExistence type="predicted"/>
<evidence type="ECO:0000256" key="1">
    <source>
        <dbReference type="SAM" id="MobiDB-lite"/>
    </source>
</evidence>
<feature type="compositionally biased region" description="Polar residues" evidence="1">
    <location>
        <begin position="140"/>
        <end position="149"/>
    </location>
</feature>
<evidence type="ECO:0000313" key="3">
    <source>
        <dbReference type="Proteomes" id="UP000296049"/>
    </source>
</evidence>
<dbReference type="EMBL" id="KB743031">
    <property type="protein sequence ID" value="EOB01862.1"/>
    <property type="molecule type" value="Genomic_DNA"/>
</dbReference>
<gene>
    <name evidence="2" type="ORF">Anapl_12113</name>
</gene>
<sequence length="169" mass="18787">MAGAFIQQGMRMPGWGIHPAGNADASALFNRKSTDRGCSMTLRLGASQQPQTHAIYYYQDKLKCSNRRNVIEMSKEKEKKPEDTGFTSPSSPSQAPAYLELPKFPRATSQQNSLVSSKLTPNIHVPRLFARPLITLVSQNPNPTSLGQNDENEHIATDRNEGKAKWSHH</sequence>
<reference evidence="3" key="1">
    <citation type="journal article" date="2013" name="Nat. Genet.">
        <title>The duck genome and transcriptome provide insight into an avian influenza virus reservoir species.</title>
        <authorList>
            <person name="Huang Y."/>
            <person name="Li Y."/>
            <person name="Burt D.W."/>
            <person name="Chen H."/>
            <person name="Zhang Y."/>
            <person name="Qian W."/>
            <person name="Kim H."/>
            <person name="Gan S."/>
            <person name="Zhao Y."/>
            <person name="Li J."/>
            <person name="Yi K."/>
            <person name="Feng H."/>
            <person name="Zhu P."/>
            <person name="Li B."/>
            <person name="Liu Q."/>
            <person name="Fairley S."/>
            <person name="Magor K.E."/>
            <person name="Du Z."/>
            <person name="Hu X."/>
            <person name="Goodman L."/>
            <person name="Tafer H."/>
            <person name="Vignal A."/>
            <person name="Lee T."/>
            <person name="Kim K.W."/>
            <person name="Sheng Z."/>
            <person name="An Y."/>
            <person name="Searle S."/>
            <person name="Herrero J."/>
            <person name="Groenen M.A."/>
            <person name="Crooijmans R.P."/>
            <person name="Faraut T."/>
            <person name="Cai Q."/>
            <person name="Webster R.G."/>
            <person name="Aldridge J.R."/>
            <person name="Warren W.C."/>
            <person name="Bartschat S."/>
            <person name="Kehr S."/>
            <person name="Marz M."/>
            <person name="Stadler P.F."/>
            <person name="Smith J."/>
            <person name="Kraus R.H."/>
            <person name="Zhao Y."/>
            <person name="Ren L."/>
            <person name="Fei J."/>
            <person name="Morisson M."/>
            <person name="Kaiser P."/>
            <person name="Griffin D.K."/>
            <person name="Rao M."/>
            <person name="Pitel F."/>
            <person name="Wang J."/>
            <person name="Li N."/>
        </authorList>
    </citation>
    <scope>NUCLEOTIDE SEQUENCE [LARGE SCALE GENOMIC DNA]</scope>
</reference>
<dbReference type="AlphaFoldDB" id="R0JX76"/>
<keyword evidence="3" id="KW-1185">Reference proteome</keyword>
<protein>
    <submittedName>
        <fullName evidence="2">Uncharacterized protein</fullName>
    </submittedName>
</protein>
<feature type="compositionally biased region" description="Basic and acidic residues" evidence="1">
    <location>
        <begin position="151"/>
        <end position="169"/>
    </location>
</feature>
<evidence type="ECO:0000313" key="2">
    <source>
        <dbReference type="EMBL" id="EOB01862.1"/>
    </source>
</evidence>